<sequence>VNSVGGISAFNDGKGLWFNIEFIPLGLDVPKRCKNVKPKSINKVVYIHEDYWLSDMLVKVLEVLKQCDLLEHSGLYSNGQVLDINSLTITYSIPKTRTKDIVLEGEDDFTKMVGQVQAKKNAEGTLVLIENKRTNVPDSDDNDTRQPNGRKKAKKQSQTHESNTEEEEQDRIIKDLQNQYHCEDKACPYNICWPAGTSVNDHVHLTFQHLRLWASAIVVDFIMSSHSY</sequence>
<dbReference type="AlphaFoldDB" id="A0A9P6ZUM9"/>
<organism evidence="2 3">
    <name type="scientific">Suillus placidus</name>
    <dbReference type="NCBI Taxonomy" id="48579"/>
    <lineage>
        <taxon>Eukaryota</taxon>
        <taxon>Fungi</taxon>
        <taxon>Dikarya</taxon>
        <taxon>Basidiomycota</taxon>
        <taxon>Agaricomycotina</taxon>
        <taxon>Agaricomycetes</taxon>
        <taxon>Agaricomycetidae</taxon>
        <taxon>Boletales</taxon>
        <taxon>Suillineae</taxon>
        <taxon>Suillaceae</taxon>
        <taxon>Suillus</taxon>
    </lineage>
</organism>
<reference evidence="2" key="1">
    <citation type="journal article" date="2020" name="New Phytol.">
        <title>Comparative genomics reveals dynamic genome evolution in host specialist ectomycorrhizal fungi.</title>
        <authorList>
            <person name="Lofgren L.A."/>
            <person name="Nguyen N.H."/>
            <person name="Vilgalys R."/>
            <person name="Ruytinx J."/>
            <person name="Liao H.L."/>
            <person name="Branco S."/>
            <person name="Kuo A."/>
            <person name="LaButti K."/>
            <person name="Lipzen A."/>
            <person name="Andreopoulos W."/>
            <person name="Pangilinan J."/>
            <person name="Riley R."/>
            <person name="Hundley H."/>
            <person name="Na H."/>
            <person name="Barry K."/>
            <person name="Grigoriev I.V."/>
            <person name="Stajich J.E."/>
            <person name="Kennedy P.G."/>
        </authorList>
    </citation>
    <scope>NUCLEOTIDE SEQUENCE</scope>
    <source>
        <strain evidence="2">DOB743</strain>
    </source>
</reference>
<keyword evidence="3" id="KW-1185">Reference proteome</keyword>
<gene>
    <name evidence="2" type="ORF">EV702DRAFT_970306</name>
</gene>
<comment type="caution">
    <text evidence="2">The sequence shown here is derived from an EMBL/GenBank/DDBJ whole genome shotgun (WGS) entry which is preliminary data.</text>
</comment>
<feature type="region of interest" description="Disordered" evidence="1">
    <location>
        <begin position="129"/>
        <end position="170"/>
    </location>
</feature>
<dbReference type="EMBL" id="JABBWD010000022">
    <property type="protein sequence ID" value="KAG1777139.1"/>
    <property type="molecule type" value="Genomic_DNA"/>
</dbReference>
<feature type="compositionally biased region" description="Basic residues" evidence="1">
    <location>
        <begin position="148"/>
        <end position="157"/>
    </location>
</feature>
<dbReference type="Proteomes" id="UP000714275">
    <property type="component" value="Unassembled WGS sequence"/>
</dbReference>
<proteinExistence type="predicted"/>
<protein>
    <submittedName>
        <fullName evidence="2">Uncharacterized protein</fullName>
    </submittedName>
</protein>
<feature type="non-terminal residue" evidence="2">
    <location>
        <position position="228"/>
    </location>
</feature>
<evidence type="ECO:0000313" key="3">
    <source>
        <dbReference type="Proteomes" id="UP000714275"/>
    </source>
</evidence>
<accession>A0A9P6ZUM9</accession>
<name>A0A9P6ZUM9_9AGAM</name>
<dbReference type="OrthoDB" id="3269111at2759"/>
<evidence type="ECO:0000256" key="1">
    <source>
        <dbReference type="SAM" id="MobiDB-lite"/>
    </source>
</evidence>
<evidence type="ECO:0000313" key="2">
    <source>
        <dbReference type="EMBL" id="KAG1777139.1"/>
    </source>
</evidence>